<dbReference type="Proteomes" id="UP000281332">
    <property type="component" value="Unassembled WGS sequence"/>
</dbReference>
<comment type="caution">
    <text evidence="1">The sequence shown here is derived from an EMBL/GenBank/DDBJ whole genome shotgun (WGS) entry which is preliminary data.</text>
</comment>
<keyword evidence="2" id="KW-1185">Reference proteome</keyword>
<dbReference type="OrthoDB" id="6548932at2"/>
<sequence>MKTSICIDQMKLVAAISFEVSRQFPGVTVNPEQFNAIIAAANIVKAAYDGTEAEPTEEDEEDA</sequence>
<organism evidence="1 2">
    <name type="scientific">Candidatus Pantoea deserta</name>
    <dbReference type="NCBI Taxonomy" id="1869313"/>
    <lineage>
        <taxon>Bacteria</taxon>
        <taxon>Pseudomonadati</taxon>
        <taxon>Pseudomonadota</taxon>
        <taxon>Gammaproteobacteria</taxon>
        <taxon>Enterobacterales</taxon>
        <taxon>Erwiniaceae</taxon>
        <taxon>Pantoea</taxon>
    </lineage>
</organism>
<protein>
    <submittedName>
        <fullName evidence="1">Uncharacterized protein</fullName>
    </submittedName>
</protein>
<name>A0A3N4PDT4_9GAMM</name>
<evidence type="ECO:0000313" key="2">
    <source>
        <dbReference type="Proteomes" id="UP000281332"/>
    </source>
</evidence>
<gene>
    <name evidence="1" type="ORF">BBB56_05995</name>
</gene>
<dbReference type="EMBL" id="RMVG01000003">
    <property type="protein sequence ID" value="RPE02951.1"/>
    <property type="molecule type" value="Genomic_DNA"/>
</dbReference>
<proteinExistence type="predicted"/>
<dbReference type="RefSeq" id="WP_123799767.1">
    <property type="nucleotide sequence ID" value="NZ_RMVG01000003.1"/>
</dbReference>
<dbReference type="AlphaFoldDB" id="A0A3N4PDT4"/>
<evidence type="ECO:0000313" key="1">
    <source>
        <dbReference type="EMBL" id="RPE02951.1"/>
    </source>
</evidence>
<accession>A0A3N4PDT4</accession>
<reference evidence="1 2" key="1">
    <citation type="submission" date="2018-11" db="EMBL/GenBank/DDBJ databases">
        <title>Whole genome sequencing of Pantoea sp. RIT388.</title>
        <authorList>
            <person name="Gan H.M."/>
            <person name="Hudson A.O."/>
        </authorList>
    </citation>
    <scope>NUCLEOTIDE SEQUENCE [LARGE SCALE GENOMIC DNA]</scope>
    <source>
        <strain evidence="1 2">RIT388</strain>
    </source>
</reference>